<dbReference type="GO" id="GO:0000978">
    <property type="term" value="F:RNA polymerase II cis-regulatory region sequence-specific DNA binding"/>
    <property type="evidence" value="ECO:0007669"/>
    <property type="project" value="TreeGrafter"/>
</dbReference>
<evidence type="ECO:0000313" key="3">
    <source>
        <dbReference type="EMBL" id="KXS21826.1"/>
    </source>
</evidence>
<feature type="compositionally biased region" description="Low complexity" evidence="1">
    <location>
        <begin position="8"/>
        <end position="27"/>
    </location>
</feature>
<keyword evidence="4" id="KW-1185">Reference proteome</keyword>
<protein>
    <recommendedName>
        <fullName evidence="2">BZIP domain-containing protein</fullName>
    </recommendedName>
</protein>
<dbReference type="Proteomes" id="UP000070544">
    <property type="component" value="Unassembled WGS sequence"/>
</dbReference>
<dbReference type="SUPFAM" id="SSF57959">
    <property type="entry name" value="Leucine zipper domain"/>
    <property type="match status" value="1"/>
</dbReference>
<dbReference type="PANTHER" id="PTHR23334">
    <property type="entry name" value="CCAAT/ENHANCER BINDING PROTEIN"/>
    <property type="match status" value="1"/>
</dbReference>
<gene>
    <name evidence="3" type="ORF">M427DRAFT_65763</name>
</gene>
<reference evidence="3 4" key="1">
    <citation type="journal article" date="2015" name="Genome Biol. Evol.">
        <title>Phylogenomic analyses indicate that early fungi evolved digesting cell walls of algal ancestors of land plants.</title>
        <authorList>
            <person name="Chang Y."/>
            <person name="Wang S."/>
            <person name="Sekimoto S."/>
            <person name="Aerts A.L."/>
            <person name="Choi C."/>
            <person name="Clum A."/>
            <person name="LaButti K.M."/>
            <person name="Lindquist E.A."/>
            <person name="Yee Ngan C."/>
            <person name="Ohm R.A."/>
            <person name="Salamov A.A."/>
            <person name="Grigoriev I.V."/>
            <person name="Spatafora J.W."/>
            <person name="Berbee M.L."/>
        </authorList>
    </citation>
    <scope>NUCLEOTIDE SEQUENCE [LARGE SCALE GENOMIC DNA]</scope>
    <source>
        <strain evidence="3 4">JEL478</strain>
    </source>
</reference>
<evidence type="ECO:0000259" key="2">
    <source>
        <dbReference type="PROSITE" id="PS50217"/>
    </source>
</evidence>
<dbReference type="SMART" id="SM00338">
    <property type="entry name" value="BRLZ"/>
    <property type="match status" value="1"/>
</dbReference>
<evidence type="ECO:0000256" key="1">
    <source>
        <dbReference type="SAM" id="MobiDB-lite"/>
    </source>
</evidence>
<feature type="region of interest" description="Disordered" evidence="1">
    <location>
        <begin position="204"/>
        <end position="267"/>
    </location>
</feature>
<feature type="compositionally biased region" description="Acidic residues" evidence="1">
    <location>
        <begin position="44"/>
        <end position="55"/>
    </location>
</feature>
<dbReference type="GO" id="GO:0006351">
    <property type="term" value="P:DNA-templated transcription"/>
    <property type="evidence" value="ECO:0007669"/>
    <property type="project" value="InterPro"/>
</dbReference>
<evidence type="ECO:0000313" key="4">
    <source>
        <dbReference type="Proteomes" id="UP000070544"/>
    </source>
</evidence>
<dbReference type="InterPro" id="IPR004827">
    <property type="entry name" value="bZIP"/>
</dbReference>
<dbReference type="PROSITE" id="PS50217">
    <property type="entry name" value="BZIP"/>
    <property type="match status" value="1"/>
</dbReference>
<feature type="region of interest" description="Disordered" evidence="1">
    <location>
        <begin position="1"/>
        <end position="135"/>
    </location>
</feature>
<dbReference type="GO" id="GO:0000981">
    <property type="term" value="F:DNA-binding transcription factor activity, RNA polymerase II-specific"/>
    <property type="evidence" value="ECO:0007669"/>
    <property type="project" value="TreeGrafter"/>
</dbReference>
<dbReference type="InterPro" id="IPR031106">
    <property type="entry name" value="C/EBP"/>
</dbReference>
<dbReference type="AlphaFoldDB" id="A0A139AYL9"/>
<dbReference type="Pfam" id="PF07716">
    <property type="entry name" value="bZIP_2"/>
    <property type="match status" value="1"/>
</dbReference>
<accession>A0A139AYL9</accession>
<organism evidence="3 4">
    <name type="scientific">Gonapodya prolifera (strain JEL478)</name>
    <name type="common">Monoblepharis prolifera</name>
    <dbReference type="NCBI Taxonomy" id="1344416"/>
    <lineage>
        <taxon>Eukaryota</taxon>
        <taxon>Fungi</taxon>
        <taxon>Fungi incertae sedis</taxon>
        <taxon>Chytridiomycota</taxon>
        <taxon>Chytridiomycota incertae sedis</taxon>
        <taxon>Monoblepharidomycetes</taxon>
        <taxon>Monoblepharidales</taxon>
        <taxon>Gonapodyaceae</taxon>
        <taxon>Gonapodya</taxon>
    </lineage>
</organism>
<dbReference type="Gene3D" id="1.20.5.170">
    <property type="match status" value="1"/>
</dbReference>
<dbReference type="PROSITE" id="PS00036">
    <property type="entry name" value="BZIP_BASIC"/>
    <property type="match status" value="1"/>
</dbReference>
<dbReference type="InterPro" id="IPR046347">
    <property type="entry name" value="bZIP_sf"/>
</dbReference>
<name>A0A139AYL9_GONPJ</name>
<dbReference type="PANTHER" id="PTHR23334:SF20">
    <property type="entry name" value="BASIC LEUCINE ZIPPER 24"/>
    <property type="match status" value="1"/>
</dbReference>
<dbReference type="CDD" id="cd14686">
    <property type="entry name" value="bZIP"/>
    <property type="match status" value="1"/>
</dbReference>
<dbReference type="EMBL" id="KQ965732">
    <property type="protein sequence ID" value="KXS21826.1"/>
    <property type="molecule type" value="Genomic_DNA"/>
</dbReference>
<dbReference type="OrthoDB" id="5419235at2759"/>
<feature type="domain" description="BZIP" evidence="2">
    <location>
        <begin position="61"/>
        <end position="112"/>
    </location>
</feature>
<sequence>MKVRSRSKNPSSSSSRSGSRAASAGPALQRIDVKPKPAVAVDSSGEDAMSEEDDNVPGSIERRRVRNMLAARRSRERRKAHTAELESQVQALTRERDRAMQRVAQLEEELSRSAGAGGRRESEAEPEAMVEAKRRASWAGWAGSSGKSGVGERRHGVGGMVLGAAQRTDNLHDYANEDRDSDKEDEYGSVFKFKSFDIAETSRGRTQQVWCGDGPQRNHSSSGQMRGASPTDLPPLPPVVFSRESPRVSPALDRGAPPAQTDTNLSPHELNPAVFGMLHLSGFDSLIAAATLSIK</sequence>
<proteinExistence type="predicted"/>